<dbReference type="EMBL" id="CP019605">
    <property type="protein sequence ID" value="AQP46060.1"/>
    <property type="molecule type" value="Genomic_DNA"/>
</dbReference>
<feature type="transmembrane region" description="Helical" evidence="1">
    <location>
        <begin position="44"/>
        <end position="64"/>
    </location>
</feature>
<protein>
    <submittedName>
        <fullName evidence="2">Uncharacterized protein</fullName>
    </submittedName>
</protein>
<dbReference type="KEGG" id="tfl:RPIT_06780"/>
<keyword evidence="1" id="KW-0812">Transmembrane</keyword>
<keyword evidence="1" id="KW-1133">Transmembrane helix</keyword>
<feature type="transmembrane region" description="Helical" evidence="1">
    <location>
        <begin position="70"/>
        <end position="93"/>
    </location>
</feature>
<keyword evidence="1" id="KW-0472">Membrane</keyword>
<evidence type="ECO:0000313" key="3">
    <source>
        <dbReference type="Proteomes" id="UP000188324"/>
    </source>
</evidence>
<feature type="transmembrane region" description="Helical" evidence="1">
    <location>
        <begin position="15"/>
        <end position="37"/>
    </location>
</feature>
<gene>
    <name evidence="2" type="ORF">RPIT_06780</name>
</gene>
<reference evidence="2 3" key="1">
    <citation type="journal article" date="2016" name="Int. J. Syst. Evol. Microbiol.">
        <title>Tessaracoccus flavus sp. nov., isolated from the drainage system of a lindane-producing factory.</title>
        <authorList>
            <person name="Kumari R."/>
            <person name="Singh P."/>
            <person name="Schumann P."/>
            <person name="Lal R."/>
        </authorList>
    </citation>
    <scope>NUCLEOTIDE SEQUENCE [LARGE SCALE GENOMIC DNA]</scope>
    <source>
        <strain evidence="2 3">RP1T</strain>
    </source>
</reference>
<keyword evidence="3" id="KW-1185">Reference proteome</keyword>
<evidence type="ECO:0000256" key="1">
    <source>
        <dbReference type="SAM" id="Phobius"/>
    </source>
</evidence>
<dbReference type="Proteomes" id="UP000188324">
    <property type="component" value="Chromosome"/>
</dbReference>
<name>A0A1Q2CJ34_9ACTN</name>
<accession>A0A1Q2CJ34</accession>
<organism evidence="2 3">
    <name type="scientific">Tessaracoccus flavus</name>
    <dbReference type="NCBI Taxonomy" id="1610493"/>
    <lineage>
        <taxon>Bacteria</taxon>
        <taxon>Bacillati</taxon>
        <taxon>Actinomycetota</taxon>
        <taxon>Actinomycetes</taxon>
        <taxon>Propionibacteriales</taxon>
        <taxon>Propionibacteriaceae</taxon>
        <taxon>Tessaracoccus</taxon>
    </lineage>
</organism>
<evidence type="ECO:0000313" key="2">
    <source>
        <dbReference type="EMBL" id="AQP46060.1"/>
    </source>
</evidence>
<dbReference type="AlphaFoldDB" id="A0A1Q2CJ34"/>
<sequence>MAGIGVGSAIANSKLFGIGVAAVLVGYGAAMIALSWLVIRGRAWAMGLVVAAALLHLLVVGSFLTTDDRAQFLGSLAVLPVILATVIAGVVSIGRRPS</sequence>
<proteinExistence type="predicted"/>